<dbReference type="RefSeq" id="WP_386092866.1">
    <property type="nucleotide sequence ID" value="NZ_JBHRXN010000032.1"/>
</dbReference>
<comment type="similarity">
    <text evidence="1">Belongs to the LysR transcriptional regulatory family.</text>
</comment>
<dbReference type="InterPro" id="IPR005119">
    <property type="entry name" value="LysR_subst-bd"/>
</dbReference>
<dbReference type="EMBL" id="JBHRXN010000032">
    <property type="protein sequence ID" value="MFC3533277.1"/>
    <property type="molecule type" value="Genomic_DNA"/>
</dbReference>
<reference evidence="7" key="1">
    <citation type="journal article" date="2019" name="Int. J. Syst. Evol. Microbiol.">
        <title>The Global Catalogue of Microorganisms (GCM) 10K type strain sequencing project: providing services to taxonomists for standard genome sequencing and annotation.</title>
        <authorList>
            <consortium name="The Broad Institute Genomics Platform"/>
            <consortium name="The Broad Institute Genome Sequencing Center for Infectious Disease"/>
            <person name="Wu L."/>
            <person name="Ma J."/>
        </authorList>
    </citation>
    <scope>NUCLEOTIDE SEQUENCE [LARGE SCALE GENOMIC DNA]</scope>
    <source>
        <strain evidence="7">KCTC 42742</strain>
    </source>
</reference>
<name>A0ABV7RI04_9NEIS</name>
<dbReference type="Pfam" id="PF03466">
    <property type="entry name" value="LysR_substrate"/>
    <property type="match status" value="1"/>
</dbReference>
<dbReference type="Gene3D" id="3.40.190.10">
    <property type="entry name" value="Periplasmic binding protein-like II"/>
    <property type="match status" value="2"/>
</dbReference>
<evidence type="ECO:0000313" key="7">
    <source>
        <dbReference type="Proteomes" id="UP001595741"/>
    </source>
</evidence>
<evidence type="ECO:0000256" key="4">
    <source>
        <dbReference type="ARBA" id="ARBA00023163"/>
    </source>
</evidence>
<accession>A0ABV7RI04</accession>
<keyword evidence="3" id="KW-0238">DNA-binding</keyword>
<dbReference type="InterPro" id="IPR050950">
    <property type="entry name" value="HTH-type_LysR_regulators"/>
</dbReference>
<dbReference type="SUPFAM" id="SSF53850">
    <property type="entry name" value="Periplasmic binding protein-like II"/>
    <property type="match status" value="1"/>
</dbReference>
<evidence type="ECO:0000256" key="1">
    <source>
        <dbReference type="ARBA" id="ARBA00009437"/>
    </source>
</evidence>
<evidence type="ECO:0000313" key="6">
    <source>
        <dbReference type="EMBL" id="MFC3533277.1"/>
    </source>
</evidence>
<dbReference type="InterPro" id="IPR000847">
    <property type="entry name" value="LysR_HTH_N"/>
</dbReference>
<gene>
    <name evidence="6" type="ORF">ACFOLG_13915</name>
</gene>
<dbReference type="InterPro" id="IPR036388">
    <property type="entry name" value="WH-like_DNA-bd_sf"/>
</dbReference>
<evidence type="ECO:0000259" key="5">
    <source>
        <dbReference type="PROSITE" id="PS50931"/>
    </source>
</evidence>
<comment type="caution">
    <text evidence="6">The sequence shown here is derived from an EMBL/GenBank/DDBJ whole genome shotgun (WGS) entry which is preliminary data.</text>
</comment>
<protein>
    <submittedName>
        <fullName evidence="6">LysR family transcriptional regulator</fullName>
    </submittedName>
</protein>
<organism evidence="6 7">
    <name type="scientific">Vogesella facilis</name>
    <dbReference type="NCBI Taxonomy" id="1655232"/>
    <lineage>
        <taxon>Bacteria</taxon>
        <taxon>Pseudomonadati</taxon>
        <taxon>Pseudomonadota</taxon>
        <taxon>Betaproteobacteria</taxon>
        <taxon>Neisseriales</taxon>
        <taxon>Chromobacteriaceae</taxon>
        <taxon>Vogesella</taxon>
    </lineage>
</organism>
<dbReference type="Gene3D" id="1.10.10.10">
    <property type="entry name" value="Winged helix-like DNA-binding domain superfamily/Winged helix DNA-binding domain"/>
    <property type="match status" value="1"/>
</dbReference>
<dbReference type="SUPFAM" id="SSF46785">
    <property type="entry name" value="Winged helix' DNA-binding domain"/>
    <property type="match status" value="1"/>
</dbReference>
<proteinExistence type="inferred from homology"/>
<dbReference type="PANTHER" id="PTHR30419:SF30">
    <property type="entry name" value="LYSR FAMILY TRANSCRIPTIONAL REGULATOR"/>
    <property type="match status" value="1"/>
</dbReference>
<dbReference type="Proteomes" id="UP001595741">
    <property type="component" value="Unassembled WGS sequence"/>
</dbReference>
<dbReference type="PROSITE" id="PS50931">
    <property type="entry name" value="HTH_LYSR"/>
    <property type="match status" value="1"/>
</dbReference>
<evidence type="ECO:0000256" key="2">
    <source>
        <dbReference type="ARBA" id="ARBA00023015"/>
    </source>
</evidence>
<dbReference type="PRINTS" id="PR00039">
    <property type="entry name" value="HTHLYSR"/>
</dbReference>
<keyword evidence="2" id="KW-0805">Transcription regulation</keyword>
<sequence length="302" mass="32518">MKLAALQALVMAVEEGSLRGAARRLQMSQPALSKMVRELELELSAPLLQRSSRGVEPTAEGKVLYGRALRACRELDAAVEEIGQLGGQMVGSLHIGAVPLAVMLLIPEMLRTFVPRFPDIRLRISEALYVAQLQQLRTGEMDIIIGGIPDDLSLGEFHTEPLLTTCMVPAARLGSAWLAAASLAELQAAPWVYTGAEFGVGYARVLYEQHGLSAPPRGATVNSTLGLLSLVSASDYVALMPQQIVSLPPFSQQMAVIPVREQGLPLRVGAILRPESVLQPLMRQLLAHLHRAAHHIAQQAAG</sequence>
<dbReference type="Pfam" id="PF00126">
    <property type="entry name" value="HTH_1"/>
    <property type="match status" value="1"/>
</dbReference>
<dbReference type="PANTHER" id="PTHR30419">
    <property type="entry name" value="HTH-TYPE TRANSCRIPTIONAL REGULATOR YBHD"/>
    <property type="match status" value="1"/>
</dbReference>
<keyword evidence="7" id="KW-1185">Reference proteome</keyword>
<feature type="domain" description="HTH lysR-type" evidence="5">
    <location>
        <begin position="1"/>
        <end position="58"/>
    </location>
</feature>
<keyword evidence="4" id="KW-0804">Transcription</keyword>
<evidence type="ECO:0000256" key="3">
    <source>
        <dbReference type="ARBA" id="ARBA00023125"/>
    </source>
</evidence>
<dbReference type="InterPro" id="IPR036390">
    <property type="entry name" value="WH_DNA-bd_sf"/>
</dbReference>